<dbReference type="PIRSF" id="PIRSF016897">
    <property type="entry name" value="GlpP"/>
    <property type="match status" value="1"/>
</dbReference>
<dbReference type="PANTHER" id="PTHR35787">
    <property type="entry name" value="GLYCEROL UPTAKE OPERON ANTITERMINATOR REGULATORY PROTEIN"/>
    <property type="match status" value="1"/>
</dbReference>
<dbReference type="RefSeq" id="WP_031573402.1">
    <property type="nucleotide sequence ID" value="NZ_DAMANS010000015.1"/>
</dbReference>
<dbReference type="Pfam" id="PF04309">
    <property type="entry name" value="G3P_antiterm"/>
    <property type="match status" value="1"/>
</dbReference>
<dbReference type="InterPro" id="IPR006699">
    <property type="entry name" value="GlpP"/>
</dbReference>
<dbReference type="InterPro" id="IPR013785">
    <property type="entry name" value="Aldolase_TIM"/>
</dbReference>
<sequence>MKEEFYTALEDFPVVTAVKDYNGLEMALETENKVVFVLFGNITDISMIVKKIKAKNKIAIVHVDLIEGLGSKEIAAKFIKYNTLADGIISTKANIISAAKDLGLITVQRFFLIDSLSLKNVIKYIEAGHADTYEVLPGGMYKIITMLSNISSVPLIAGGLISDKEDVISALSAGATAISSTDTTIWTL</sequence>
<evidence type="ECO:0000313" key="2">
    <source>
        <dbReference type="Proteomes" id="UP000183255"/>
    </source>
</evidence>
<dbReference type="AlphaFoldDB" id="A0A1G8GY92"/>
<dbReference type="Proteomes" id="UP000183255">
    <property type="component" value="Unassembled WGS sequence"/>
</dbReference>
<gene>
    <name evidence="1" type="ORF">SAMN05421804_101404</name>
</gene>
<proteinExistence type="predicted"/>
<dbReference type="EMBL" id="FNDZ01000001">
    <property type="protein sequence ID" value="SDH99251.1"/>
    <property type="molecule type" value="Genomic_DNA"/>
</dbReference>
<organism evidence="1 2">
    <name type="scientific">Proteiniclasticum ruminis</name>
    <dbReference type="NCBI Taxonomy" id="398199"/>
    <lineage>
        <taxon>Bacteria</taxon>
        <taxon>Bacillati</taxon>
        <taxon>Bacillota</taxon>
        <taxon>Clostridia</taxon>
        <taxon>Eubacteriales</taxon>
        <taxon>Clostridiaceae</taxon>
        <taxon>Proteiniclasticum</taxon>
    </lineage>
</organism>
<dbReference type="GO" id="GO:0006355">
    <property type="term" value="P:regulation of DNA-templated transcription"/>
    <property type="evidence" value="ECO:0007669"/>
    <property type="project" value="InterPro"/>
</dbReference>
<protein>
    <submittedName>
        <fullName evidence="1">Glycerol-3-phosphate responsive antiterminator (mRNA-binding)</fullName>
    </submittedName>
</protein>
<reference evidence="1 2" key="1">
    <citation type="submission" date="2016-10" db="EMBL/GenBank/DDBJ databases">
        <authorList>
            <person name="de Groot N.N."/>
        </authorList>
    </citation>
    <scope>NUCLEOTIDE SEQUENCE [LARGE SCALE GENOMIC DNA]</scope>
    <source>
        <strain evidence="1 2">CGMCC 1.5058</strain>
    </source>
</reference>
<dbReference type="Gene3D" id="3.20.20.70">
    <property type="entry name" value="Aldolase class I"/>
    <property type="match status" value="1"/>
</dbReference>
<dbReference type="GO" id="GO:0006071">
    <property type="term" value="P:glycerol metabolic process"/>
    <property type="evidence" value="ECO:0007669"/>
    <property type="project" value="InterPro"/>
</dbReference>
<dbReference type="PANTHER" id="PTHR35787:SF1">
    <property type="entry name" value="GLYCEROL UPTAKE OPERON ANTITERMINATOR REGULATORY PROTEIN"/>
    <property type="match status" value="1"/>
</dbReference>
<accession>A0A1G8GY92</accession>
<dbReference type="SUPFAM" id="SSF110391">
    <property type="entry name" value="GlpP-like"/>
    <property type="match status" value="1"/>
</dbReference>
<evidence type="ECO:0000313" key="1">
    <source>
        <dbReference type="EMBL" id="SDH99251.1"/>
    </source>
</evidence>
<name>A0A1G8GY92_9CLOT</name>